<dbReference type="Gene3D" id="2.40.50.1020">
    <property type="entry name" value="LytTr DNA-binding domain"/>
    <property type="match status" value="1"/>
</dbReference>
<keyword evidence="1" id="KW-1133">Transmembrane helix</keyword>
<evidence type="ECO:0000259" key="2">
    <source>
        <dbReference type="PROSITE" id="PS50930"/>
    </source>
</evidence>
<comment type="caution">
    <text evidence="3">The sequence shown here is derived from an EMBL/GenBank/DDBJ whole genome shotgun (WGS) entry which is preliminary data.</text>
</comment>
<gene>
    <name evidence="3" type="ORF">A8C32_15290</name>
</gene>
<dbReference type="OrthoDB" id="735914at2"/>
<keyword evidence="1" id="KW-0472">Membrane</keyword>
<dbReference type="Proteomes" id="UP000095713">
    <property type="component" value="Unassembled WGS sequence"/>
</dbReference>
<evidence type="ECO:0000256" key="1">
    <source>
        <dbReference type="SAM" id="Phobius"/>
    </source>
</evidence>
<dbReference type="InterPro" id="IPR007492">
    <property type="entry name" value="LytTR_DNA-bd_dom"/>
</dbReference>
<dbReference type="RefSeq" id="WP_069830302.1">
    <property type="nucleotide sequence ID" value="NZ_MDJD01000043.1"/>
</dbReference>
<dbReference type="Pfam" id="PF04397">
    <property type="entry name" value="LytTR"/>
    <property type="match status" value="1"/>
</dbReference>
<evidence type="ECO:0000313" key="3">
    <source>
        <dbReference type="EMBL" id="OEK07844.1"/>
    </source>
</evidence>
<dbReference type="STRING" id="1849968.A8C32_15290"/>
<sequence length="374" mass="42734">MRKDKLYFLTFISISVIFLIIASFSLRYFIKASASQLLEIQLESNKREANEVSKLIHYQIAAGLSQTKVLEHVQNTIENTHKDASFISVFNWSGIEMAHSDITQVGVKINSNQSLQEALNEEDNSNDIYDLFTDQIEKSIANGNIVKTEVTYISAVKDSDLIVAAHINLVKIATQIKDLKTSFYIIFMLMGGLIILSSFFAVRMIGSYYEKQLELKNTTLESELLNLSKLNTDLLAYQQKVIEDVKEETEGVLETSTEFNQEFNKTRILTYVRNELVSVPTDKIAYIYTENTITYVVRFDEKKSTTNMSLDDLFTNLSPSLFFRANRQFIISITAIAKIIKYGNSQLKILIHDADVEIIISKNKAAEFRQWLNM</sequence>
<feature type="transmembrane region" description="Helical" evidence="1">
    <location>
        <begin position="181"/>
        <end position="202"/>
    </location>
</feature>
<reference evidence="3 4" key="1">
    <citation type="submission" date="2016-05" db="EMBL/GenBank/DDBJ databases">
        <title>Draft Genome Sequence of Algibacter sp. Strain SK-16 Isolated from the Surface Water of Aburatsubo Inlet.</title>
        <authorList>
            <person name="Wong S.-K."/>
            <person name="Yoshizawa S."/>
            <person name="Nakajima Y."/>
            <person name="Ogura Y."/>
            <person name="Tetsuya H."/>
            <person name="Hamasaki K."/>
        </authorList>
    </citation>
    <scope>NUCLEOTIDE SEQUENCE [LARGE SCALE GENOMIC DNA]</scope>
    <source>
        <strain evidence="3 4">SK-16</strain>
    </source>
</reference>
<evidence type="ECO:0000313" key="4">
    <source>
        <dbReference type="Proteomes" id="UP000095713"/>
    </source>
</evidence>
<dbReference type="GO" id="GO:0003677">
    <property type="term" value="F:DNA binding"/>
    <property type="evidence" value="ECO:0007669"/>
    <property type="project" value="InterPro"/>
</dbReference>
<keyword evidence="4" id="KW-1185">Reference proteome</keyword>
<protein>
    <submittedName>
        <fullName evidence="3">Transcriptional regulator</fullName>
    </submittedName>
</protein>
<accession>A0A1E5T8Z8</accession>
<dbReference type="EMBL" id="MDJD01000043">
    <property type="protein sequence ID" value="OEK07844.1"/>
    <property type="molecule type" value="Genomic_DNA"/>
</dbReference>
<dbReference type="SMART" id="SM00850">
    <property type="entry name" value="LytTR"/>
    <property type="match status" value="1"/>
</dbReference>
<feature type="domain" description="HTH LytTR-type" evidence="2">
    <location>
        <begin position="269"/>
        <end position="374"/>
    </location>
</feature>
<proteinExistence type="predicted"/>
<keyword evidence="1" id="KW-0812">Transmembrane</keyword>
<name>A0A1E5T8Z8_9FLAO</name>
<organism evidence="3 4">
    <name type="scientific">Flavivirga aquatica</name>
    <dbReference type="NCBI Taxonomy" id="1849968"/>
    <lineage>
        <taxon>Bacteria</taxon>
        <taxon>Pseudomonadati</taxon>
        <taxon>Bacteroidota</taxon>
        <taxon>Flavobacteriia</taxon>
        <taxon>Flavobacteriales</taxon>
        <taxon>Flavobacteriaceae</taxon>
        <taxon>Flavivirga</taxon>
    </lineage>
</organism>
<feature type="transmembrane region" description="Helical" evidence="1">
    <location>
        <begin position="6"/>
        <end position="30"/>
    </location>
</feature>
<dbReference type="PROSITE" id="PS50930">
    <property type="entry name" value="HTH_LYTTR"/>
    <property type="match status" value="1"/>
</dbReference>
<dbReference type="AlphaFoldDB" id="A0A1E5T8Z8"/>